<proteinExistence type="predicted"/>
<evidence type="ECO:0000313" key="1">
    <source>
        <dbReference type="EMBL" id="TWL42190.1"/>
    </source>
</evidence>
<protein>
    <submittedName>
        <fullName evidence="1">Uncharacterized protein</fullName>
    </submittedName>
</protein>
<accession>A0ABY3G1G6</accession>
<dbReference type="EMBL" id="NILF01000021">
    <property type="protein sequence ID" value="TWL42190.1"/>
    <property type="molecule type" value="Genomic_DNA"/>
</dbReference>
<dbReference type="Proteomes" id="UP000429980">
    <property type="component" value="Unassembled WGS sequence"/>
</dbReference>
<reference evidence="1 2" key="1">
    <citation type="submission" date="2019-06" db="EMBL/GenBank/DDBJ databases">
        <title>Genome sequence analysis of &gt;100 Bacillus licheniformis strains suggests intrinsic resistance to this species.</title>
        <authorList>
            <person name="Wels M."/>
            <person name="Siezen R.J."/>
            <person name="Johansen E."/>
            <person name="Stuer-Lauridsen B."/>
            <person name="Bjerre K."/>
            <person name="Nielsen B.K.K."/>
        </authorList>
    </citation>
    <scope>NUCLEOTIDE SEQUENCE [LARGE SCALE GENOMIC DNA]</scope>
    <source>
        <strain evidence="1 2">BAC-15381</strain>
    </source>
</reference>
<name>A0ABY3G1G6_9BACI</name>
<keyword evidence="2" id="KW-1185">Reference proteome</keyword>
<comment type="caution">
    <text evidence="1">The sequence shown here is derived from an EMBL/GenBank/DDBJ whole genome shotgun (WGS) entry which is preliminary data.</text>
</comment>
<evidence type="ECO:0000313" key="2">
    <source>
        <dbReference type="Proteomes" id="UP000429980"/>
    </source>
</evidence>
<sequence length="44" mass="5224">MIPSLYFNMRGAFHDGFSLEVPYISYKIMRPNHMKILIIAFDFV</sequence>
<organism evidence="1 2">
    <name type="scientific">Bacillus paralicheniformis</name>
    <dbReference type="NCBI Taxonomy" id="1648923"/>
    <lineage>
        <taxon>Bacteria</taxon>
        <taxon>Bacillati</taxon>
        <taxon>Bacillota</taxon>
        <taxon>Bacilli</taxon>
        <taxon>Bacillales</taxon>
        <taxon>Bacillaceae</taxon>
        <taxon>Bacillus</taxon>
    </lineage>
</organism>
<gene>
    <name evidence="1" type="ORF">CHCC15381_4798</name>
</gene>